<evidence type="ECO:0000313" key="2">
    <source>
        <dbReference type="EMBL" id="KAK0301637.1"/>
    </source>
</evidence>
<comment type="caution">
    <text evidence="2">The sequence shown here is derived from an EMBL/GenBank/DDBJ whole genome shotgun (WGS) entry which is preliminary data.</text>
</comment>
<proteinExistence type="predicted"/>
<evidence type="ECO:0000313" key="3">
    <source>
        <dbReference type="Proteomes" id="UP001168146"/>
    </source>
</evidence>
<accession>A0AAN6F4B7</accession>
<dbReference type="Proteomes" id="UP001168146">
    <property type="component" value="Unassembled WGS sequence"/>
</dbReference>
<evidence type="ECO:0000256" key="1">
    <source>
        <dbReference type="SAM" id="MobiDB-lite"/>
    </source>
</evidence>
<gene>
    <name evidence="2" type="ORF">LTR82_018196</name>
</gene>
<organism evidence="2 3">
    <name type="scientific">Friedmanniomyces endolithicus</name>
    <dbReference type="NCBI Taxonomy" id="329885"/>
    <lineage>
        <taxon>Eukaryota</taxon>
        <taxon>Fungi</taxon>
        <taxon>Dikarya</taxon>
        <taxon>Ascomycota</taxon>
        <taxon>Pezizomycotina</taxon>
        <taxon>Dothideomycetes</taxon>
        <taxon>Dothideomycetidae</taxon>
        <taxon>Mycosphaerellales</taxon>
        <taxon>Teratosphaeriaceae</taxon>
        <taxon>Friedmanniomyces</taxon>
    </lineage>
</organism>
<protein>
    <submittedName>
        <fullName evidence="2">Uncharacterized protein</fullName>
    </submittedName>
</protein>
<dbReference type="EMBL" id="JASUXU010000326">
    <property type="protein sequence ID" value="KAK0301637.1"/>
    <property type="molecule type" value="Genomic_DNA"/>
</dbReference>
<feature type="region of interest" description="Disordered" evidence="1">
    <location>
        <begin position="255"/>
        <end position="274"/>
    </location>
</feature>
<name>A0AAN6F4B7_9PEZI</name>
<sequence>MLLRKLQSSIALGTHKPTLHDHVTFEYAVFDYQPVSGSRECKGRQCYVEAQPSLLKPSYAYESLPSLREAVQRMHDWSGMETAFKDAKTVFAEYNKWDEYGMILLFKDVEMAHDERLVENNGTTTPWLGDQQGPLEKALSPRMLRLWEGQLLPYMFCLQRREAAPMHDITFERKAASRLGGLGLVRLDPLERRVSGGRPEVEVVQGRAIVTCPPDVSSEFLPGHRLVPIMWEFRRVLEGPSDRYRPVATRFRVHQTLGGQESHSDRSEYSTNVE</sequence>
<dbReference type="AlphaFoldDB" id="A0AAN6F4B7"/>
<reference evidence="2" key="1">
    <citation type="submission" date="2021-12" db="EMBL/GenBank/DDBJ databases">
        <title>Black yeast isolated from Biological Soil Crust.</title>
        <authorList>
            <person name="Kurbessoian T."/>
        </authorList>
    </citation>
    <scope>NUCLEOTIDE SEQUENCE</scope>
    <source>
        <strain evidence="2">CCFEE 5208</strain>
    </source>
</reference>